<dbReference type="InterPro" id="IPR004360">
    <property type="entry name" value="Glyas_Fos-R_dOase_dom"/>
</dbReference>
<dbReference type="PROSITE" id="PS51819">
    <property type="entry name" value="VOC"/>
    <property type="match status" value="2"/>
</dbReference>
<dbReference type="PANTHER" id="PTHR33993">
    <property type="entry name" value="GLYOXALASE-RELATED"/>
    <property type="match status" value="1"/>
</dbReference>
<dbReference type="InterPro" id="IPR029068">
    <property type="entry name" value="Glyas_Bleomycin-R_OHBP_Dase"/>
</dbReference>
<feature type="domain" description="VOC" evidence="1">
    <location>
        <begin position="140"/>
        <end position="257"/>
    </location>
</feature>
<dbReference type="Pfam" id="PF00903">
    <property type="entry name" value="Glyoxalase"/>
    <property type="match status" value="2"/>
</dbReference>
<dbReference type="RefSeq" id="WP_215915761.1">
    <property type="nucleotide sequence ID" value="NZ_JAHKNI010000001.1"/>
</dbReference>
<evidence type="ECO:0000313" key="2">
    <source>
        <dbReference type="EMBL" id="MBU3060995.1"/>
    </source>
</evidence>
<dbReference type="InterPro" id="IPR052164">
    <property type="entry name" value="Anthracycline_SecMetBiosynth"/>
</dbReference>
<proteinExistence type="predicted"/>
<dbReference type="PANTHER" id="PTHR33993:SF14">
    <property type="entry name" value="GB|AAF24581.1"/>
    <property type="match status" value="1"/>
</dbReference>
<comment type="caution">
    <text evidence="2">The sequence shown here is derived from an EMBL/GenBank/DDBJ whole genome shotgun (WGS) entry which is preliminary data.</text>
</comment>
<dbReference type="Gene3D" id="3.10.180.10">
    <property type="entry name" value="2,3-Dihydroxybiphenyl 1,2-Dioxygenase, domain 1"/>
    <property type="match status" value="2"/>
</dbReference>
<evidence type="ECO:0000259" key="1">
    <source>
        <dbReference type="PROSITE" id="PS51819"/>
    </source>
</evidence>
<reference evidence="2 3" key="1">
    <citation type="submission" date="2021-06" db="EMBL/GenBank/DDBJ databases">
        <title>Actinomycetes sequencing.</title>
        <authorList>
            <person name="Shan Q."/>
        </authorList>
    </citation>
    <scope>NUCLEOTIDE SEQUENCE [LARGE SCALE GENOMIC DNA]</scope>
    <source>
        <strain evidence="2 3">NEAU-G5</strain>
    </source>
</reference>
<dbReference type="Proteomes" id="UP000733379">
    <property type="component" value="Unassembled WGS sequence"/>
</dbReference>
<feature type="domain" description="VOC" evidence="1">
    <location>
        <begin position="12"/>
        <end position="126"/>
    </location>
</feature>
<accession>A0ABS6ASI1</accession>
<dbReference type="CDD" id="cd07247">
    <property type="entry name" value="SgaA_N_like"/>
    <property type="match status" value="2"/>
</dbReference>
<keyword evidence="3" id="KW-1185">Reference proteome</keyword>
<name>A0ABS6ASI1_9NOCA</name>
<organism evidence="2 3">
    <name type="scientific">Nocardia albiluteola</name>
    <dbReference type="NCBI Taxonomy" id="2842303"/>
    <lineage>
        <taxon>Bacteria</taxon>
        <taxon>Bacillati</taxon>
        <taxon>Actinomycetota</taxon>
        <taxon>Actinomycetes</taxon>
        <taxon>Mycobacteriales</taxon>
        <taxon>Nocardiaceae</taxon>
        <taxon>Nocardia</taxon>
    </lineage>
</organism>
<dbReference type="SUPFAM" id="SSF54593">
    <property type="entry name" value="Glyoxalase/Bleomycin resistance protein/Dihydroxybiphenyl dioxygenase"/>
    <property type="match status" value="2"/>
</dbReference>
<sequence length="264" mass="28235">MPTRDSTWPQGTPCWIDCQVDDTGKAREFYANLFGWDIMDSPPEAGGYLMAMVNGRPAAGIGPKPQGMPMPSAWTTYFAADSADDIAAKVTAAGGQVFMPPFDVMDVGRMFVAADPGGGVFGVWEAKAHKGAGVFNEHGAYTWNELHTQGYKPAQDFYSQVFGWNFTEIGDGQNMIYSTFATPGSADGVGGMMDSAKVPGQDQTYWLTWFQFDDVDSGLNRAAELGATVLMGPDDSPFGRMGVIQAPQGEYLGLIDTKVTAGGS</sequence>
<gene>
    <name evidence="2" type="ORF">KO481_05585</name>
</gene>
<evidence type="ECO:0000313" key="3">
    <source>
        <dbReference type="Proteomes" id="UP000733379"/>
    </source>
</evidence>
<dbReference type="EMBL" id="JAHKNI010000001">
    <property type="protein sequence ID" value="MBU3060995.1"/>
    <property type="molecule type" value="Genomic_DNA"/>
</dbReference>
<dbReference type="InterPro" id="IPR037523">
    <property type="entry name" value="VOC_core"/>
</dbReference>
<protein>
    <submittedName>
        <fullName evidence="2">VOC family protein</fullName>
    </submittedName>
</protein>